<gene>
    <name evidence="15" type="ORF">MCOR_17710</name>
</gene>
<evidence type="ECO:0000256" key="7">
    <source>
        <dbReference type="ARBA" id="ARBA00022771"/>
    </source>
</evidence>
<dbReference type="Gene3D" id="3.10.110.10">
    <property type="entry name" value="Ubiquitin Conjugating Enzyme"/>
    <property type="match status" value="1"/>
</dbReference>
<evidence type="ECO:0000256" key="3">
    <source>
        <dbReference type="ARBA" id="ARBA00012251"/>
    </source>
</evidence>
<dbReference type="PROSITE" id="PS50908">
    <property type="entry name" value="RWD"/>
    <property type="match status" value="1"/>
</dbReference>
<dbReference type="EMBL" id="CACVKT020003131">
    <property type="protein sequence ID" value="CAC5381846.1"/>
    <property type="molecule type" value="Genomic_DNA"/>
</dbReference>
<dbReference type="CDD" id="cd20341">
    <property type="entry name" value="BRcat_RBR_RNF14"/>
    <property type="match status" value="1"/>
</dbReference>
<dbReference type="Pfam" id="PF22191">
    <property type="entry name" value="IBR_1"/>
    <property type="match status" value="1"/>
</dbReference>
<dbReference type="Gene3D" id="1.20.120.1750">
    <property type="match status" value="1"/>
</dbReference>
<dbReference type="FunFam" id="3.30.40.10:FF:000137">
    <property type="entry name" value="RanBP-type and C3HC4-type zinc finger-containing protein 1"/>
    <property type="match status" value="1"/>
</dbReference>
<keyword evidence="7 11" id="KW-0863">Zinc-finger</keyword>
<evidence type="ECO:0000256" key="9">
    <source>
        <dbReference type="ARBA" id="ARBA00022833"/>
    </source>
</evidence>
<dbReference type="PROSITE" id="PS51873">
    <property type="entry name" value="TRIAD"/>
    <property type="match status" value="1"/>
</dbReference>
<dbReference type="InterPro" id="IPR001841">
    <property type="entry name" value="Znf_RING"/>
</dbReference>
<dbReference type="CDD" id="cd23820">
    <property type="entry name" value="RWD_RNF14"/>
    <property type="match status" value="1"/>
</dbReference>
<feature type="domain" description="RING-type" evidence="12">
    <location>
        <begin position="193"/>
        <end position="242"/>
    </location>
</feature>
<comment type="catalytic activity">
    <reaction evidence="1">
        <text>[E2 ubiquitin-conjugating enzyme]-S-ubiquitinyl-L-cysteine + [acceptor protein]-L-lysine = [E2 ubiquitin-conjugating enzyme]-L-cysteine + [acceptor protein]-N(6)-ubiquitinyl-L-lysine.</text>
        <dbReference type="EC" id="2.3.2.31"/>
    </reaction>
</comment>
<name>A0A6J8BE21_MYTCO</name>
<protein>
    <recommendedName>
        <fullName evidence="3">RBR-type E3 ubiquitin transferase</fullName>
        <ecNumber evidence="3">2.3.2.31</ecNumber>
    </recommendedName>
</protein>
<evidence type="ECO:0000256" key="1">
    <source>
        <dbReference type="ARBA" id="ARBA00001798"/>
    </source>
</evidence>
<dbReference type="OrthoDB" id="1431934at2759"/>
<dbReference type="CDD" id="cd20354">
    <property type="entry name" value="Rcat_RBR_RNF14"/>
    <property type="match status" value="1"/>
</dbReference>
<dbReference type="GO" id="GO:0008270">
    <property type="term" value="F:zinc ion binding"/>
    <property type="evidence" value="ECO:0007669"/>
    <property type="project" value="UniProtKB-KW"/>
</dbReference>
<dbReference type="InterPro" id="IPR002867">
    <property type="entry name" value="IBR_dom"/>
</dbReference>
<comment type="similarity">
    <text evidence="10">Belongs to the RBR family. RNF14 subfamily.</text>
</comment>
<dbReference type="SMART" id="SM00647">
    <property type="entry name" value="IBR"/>
    <property type="match status" value="2"/>
</dbReference>
<dbReference type="InterPro" id="IPR016135">
    <property type="entry name" value="UBQ-conjugating_enzyme/RWD"/>
</dbReference>
<dbReference type="SUPFAM" id="SSF57850">
    <property type="entry name" value="RING/U-box"/>
    <property type="match status" value="3"/>
</dbReference>
<dbReference type="InterPro" id="IPR006575">
    <property type="entry name" value="RWD_dom"/>
</dbReference>
<evidence type="ECO:0000256" key="10">
    <source>
        <dbReference type="ARBA" id="ARBA00044508"/>
    </source>
</evidence>
<dbReference type="SMART" id="SM00591">
    <property type="entry name" value="RWD"/>
    <property type="match status" value="1"/>
</dbReference>
<dbReference type="InterPro" id="IPR031127">
    <property type="entry name" value="E3_UB_ligase_RBR"/>
</dbReference>
<dbReference type="Pfam" id="PF01485">
    <property type="entry name" value="IBR"/>
    <property type="match status" value="1"/>
</dbReference>
<keyword evidence="15" id="KW-0012">Acyltransferase</keyword>
<evidence type="ECO:0000256" key="8">
    <source>
        <dbReference type="ARBA" id="ARBA00022786"/>
    </source>
</evidence>
<dbReference type="PANTHER" id="PTHR11685">
    <property type="entry name" value="RBR FAMILY RING FINGER AND IBR DOMAIN-CONTAINING"/>
    <property type="match status" value="1"/>
</dbReference>
<reference evidence="15 16" key="1">
    <citation type="submission" date="2020-06" db="EMBL/GenBank/DDBJ databases">
        <authorList>
            <person name="Li R."/>
            <person name="Bekaert M."/>
        </authorList>
    </citation>
    <scope>NUCLEOTIDE SEQUENCE [LARGE SCALE GENOMIC DNA]</scope>
    <source>
        <strain evidence="16">wild</strain>
    </source>
</reference>
<evidence type="ECO:0000313" key="16">
    <source>
        <dbReference type="Proteomes" id="UP000507470"/>
    </source>
</evidence>
<evidence type="ECO:0000256" key="4">
    <source>
        <dbReference type="ARBA" id="ARBA00022679"/>
    </source>
</evidence>
<keyword evidence="16" id="KW-1185">Reference proteome</keyword>
<evidence type="ECO:0000256" key="5">
    <source>
        <dbReference type="ARBA" id="ARBA00022723"/>
    </source>
</evidence>
<feature type="domain" description="RWD" evidence="13">
    <location>
        <begin position="9"/>
        <end position="132"/>
    </location>
</feature>
<feature type="domain" description="RING-type" evidence="14">
    <location>
        <begin position="189"/>
        <end position="430"/>
    </location>
</feature>
<dbReference type="Proteomes" id="UP000507470">
    <property type="component" value="Unassembled WGS sequence"/>
</dbReference>
<dbReference type="Gene3D" id="3.30.40.10">
    <property type="entry name" value="Zinc/RING finger domain, C3HC4 (zinc finger)"/>
    <property type="match status" value="1"/>
</dbReference>
<dbReference type="InterPro" id="IPR017907">
    <property type="entry name" value="Znf_RING_CS"/>
</dbReference>
<organism evidence="15 16">
    <name type="scientific">Mytilus coruscus</name>
    <name type="common">Sea mussel</name>
    <dbReference type="NCBI Taxonomy" id="42192"/>
    <lineage>
        <taxon>Eukaryota</taxon>
        <taxon>Metazoa</taxon>
        <taxon>Spiralia</taxon>
        <taxon>Lophotrochozoa</taxon>
        <taxon>Mollusca</taxon>
        <taxon>Bivalvia</taxon>
        <taxon>Autobranchia</taxon>
        <taxon>Pteriomorphia</taxon>
        <taxon>Mytilida</taxon>
        <taxon>Mytiloidea</taxon>
        <taxon>Mytilidae</taxon>
        <taxon>Mytilinae</taxon>
        <taxon>Mytilus</taxon>
    </lineage>
</organism>
<evidence type="ECO:0000256" key="6">
    <source>
        <dbReference type="ARBA" id="ARBA00022737"/>
    </source>
</evidence>
<dbReference type="CDD" id="cd16628">
    <property type="entry name" value="RING-HC_RBR_RNF14"/>
    <property type="match status" value="1"/>
</dbReference>
<comment type="pathway">
    <text evidence="2">Protein modification; protein ubiquitination.</text>
</comment>
<dbReference type="SUPFAM" id="SSF54495">
    <property type="entry name" value="UBC-like"/>
    <property type="match status" value="1"/>
</dbReference>
<keyword evidence="8" id="KW-0833">Ubl conjugation pathway</keyword>
<keyword evidence="9" id="KW-0862">Zinc</keyword>
<dbReference type="AlphaFoldDB" id="A0A6J8BE21"/>
<dbReference type="PROSITE" id="PS00518">
    <property type="entry name" value="ZF_RING_1"/>
    <property type="match status" value="1"/>
</dbReference>
<evidence type="ECO:0000259" key="12">
    <source>
        <dbReference type="PROSITE" id="PS50089"/>
    </source>
</evidence>
<evidence type="ECO:0000256" key="11">
    <source>
        <dbReference type="PROSITE-ProRule" id="PRU00175"/>
    </source>
</evidence>
<proteinExistence type="inferred from homology"/>
<dbReference type="InterPro" id="IPR047548">
    <property type="entry name" value="Rcat_RBR_RNF14"/>
</dbReference>
<sequence length="447" mass="51377">MTDTEQQEDELLALTSIYDETVLSVSDDTEEPGGQFLVSSHIPENFSIKSLSKDNKTEEHVVKHLPPIALNFQLPKDYPSVNPPQFTLSCKWLNRKQLSKLCQRLDEIWEENKPCVVVFLWTSFLQDESYEFLGLSDTLDLTTPQSIERKQSMEKYDPRAIQDIASQNRLLATLIDYDKQAKQIEFDRSLFECKVCFCDRTGSQCINFYECGHVYCKECMKEYFTVQIGEGNVNGLYCPEEKCESQAHQSQVKELVPPELYTKYDKLLLQTGLDTMLDIAYCPRPSCQQPVIMDKEMSMASCASCCFVFCTLCKLSYHGLSPCRIKADGLRKLKDEWLNGDEDTRKLLEKKYGKAAIQQAVEESFSNEWLNSFAKKCPNCGAQIQKIDGCNKMTCMKCRAHFCWICNAFLAKANPYSHFSEMGSKCFNRLFEGVDMGDDDDDWDQWI</sequence>
<dbReference type="GO" id="GO:0061630">
    <property type="term" value="F:ubiquitin protein ligase activity"/>
    <property type="evidence" value="ECO:0007669"/>
    <property type="project" value="UniProtKB-EC"/>
</dbReference>
<dbReference type="InterPro" id="IPR044066">
    <property type="entry name" value="TRIAD_supradom"/>
</dbReference>
<evidence type="ECO:0000259" key="14">
    <source>
        <dbReference type="PROSITE" id="PS51873"/>
    </source>
</evidence>
<keyword evidence="4 15" id="KW-0808">Transferase</keyword>
<accession>A0A6J8BE21</accession>
<keyword evidence="5" id="KW-0479">Metal-binding</keyword>
<evidence type="ECO:0000259" key="13">
    <source>
        <dbReference type="PROSITE" id="PS50908"/>
    </source>
</evidence>
<dbReference type="EC" id="2.3.2.31" evidence="3"/>
<dbReference type="GO" id="GO:0016567">
    <property type="term" value="P:protein ubiquitination"/>
    <property type="evidence" value="ECO:0007669"/>
    <property type="project" value="InterPro"/>
</dbReference>
<dbReference type="PROSITE" id="PS50089">
    <property type="entry name" value="ZF_RING_2"/>
    <property type="match status" value="1"/>
</dbReference>
<evidence type="ECO:0000313" key="15">
    <source>
        <dbReference type="EMBL" id="CAC5381846.1"/>
    </source>
</evidence>
<evidence type="ECO:0000256" key="2">
    <source>
        <dbReference type="ARBA" id="ARBA00004906"/>
    </source>
</evidence>
<dbReference type="Gene3D" id="2.20.25.20">
    <property type="match status" value="1"/>
</dbReference>
<dbReference type="InterPro" id="IPR031128">
    <property type="entry name" value="RNF14_RING-HC_Zfn"/>
</dbReference>
<dbReference type="Pfam" id="PF05773">
    <property type="entry name" value="RWD"/>
    <property type="match status" value="1"/>
</dbReference>
<dbReference type="InterPro" id="IPR013083">
    <property type="entry name" value="Znf_RING/FYVE/PHD"/>
</dbReference>
<keyword evidence="6" id="KW-0677">Repeat</keyword>